<proteinExistence type="predicted"/>
<evidence type="ECO:0000313" key="1">
    <source>
        <dbReference type="EMBL" id="QHT16618.1"/>
    </source>
</evidence>
<dbReference type="EMBL" id="MN739626">
    <property type="protein sequence ID" value="QHT16618.1"/>
    <property type="molecule type" value="Genomic_DNA"/>
</dbReference>
<organism evidence="1">
    <name type="scientific">viral metagenome</name>
    <dbReference type="NCBI Taxonomy" id="1070528"/>
    <lineage>
        <taxon>unclassified sequences</taxon>
        <taxon>metagenomes</taxon>
        <taxon>organismal metagenomes</taxon>
    </lineage>
</organism>
<name>A0A6C0DI64_9ZZZZ</name>
<protein>
    <submittedName>
        <fullName evidence="1">Uncharacterized protein</fullName>
    </submittedName>
</protein>
<sequence>MQSVEDILYTKLLDTKLVLRDTQEHFKTYSAKDLVNLIRSALHNKRKNPEGIKLLYDLEKCITDLRHLMEEERLKNLMN</sequence>
<reference evidence="1" key="1">
    <citation type="journal article" date="2020" name="Nature">
        <title>Giant virus diversity and host interactions through global metagenomics.</title>
        <authorList>
            <person name="Schulz F."/>
            <person name="Roux S."/>
            <person name="Paez-Espino D."/>
            <person name="Jungbluth S."/>
            <person name="Walsh D.A."/>
            <person name="Denef V.J."/>
            <person name="McMahon K.D."/>
            <person name="Konstantinidis K.T."/>
            <person name="Eloe-Fadrosh E.A."/>
            <person name="Kyrpides N.C."/>
            <person name="Woyke T."/>
        </authorList>
    </citation>
    <scope>NUCLEOTIDE SEQUENCE</scope>
    <source>
        <strain evidence="1">GVMAG-M-3300023174-189</strain>
    </source>
</reference>
<accession>A0A6C0DI64</accession>
<dbReference type="AlphaFoldDB" id="A0A6C0DI64"/>